<dbReference type="SUPFAM" id="SSF53187">
    <property type="entry name" value="Zn-dependent exopeptidases"/>
    <property type="match status" value="1"/>
</dbReference>
<dbReference type="AlphaFoldDB" id="A0A650CNV9"/>
<comment type="catalytic activity">
    <reaction evidence="11">
        <text>N-succinyl-(2S,6S)-2,6-diaminopimelate + H2O = (2S,6S)-2,6-diaminopimelate + succinate</text>
        <dbReference type="Rhea" id="RHEA:22608"/>
        <dbReference type="ChEBI" id="CHEBI:15377"/>
        <dbReference type="ChEBI" id="CHEBI:30031"/>
        <dbReference type="ChEBI" id="CHEBI:57609"/>
        <dbReference type="ChEBI" id="CHEBI:58087"/>
        <dbReference type="EC" id="3.5.1.18"/>
    </reaction>
</comment>
<dbReference type="RefSeq" id="WP_156006361.1">
    <property type="nucleotide sequence ID" value="NZ_CP045483.1"/>
</dbReference>
<comment type="cofactor">
    <cofactor evidence="2">
        <name>Zn(2+)</name>
        <dbReference type="ChEBI" id="CHEBI:29105"/>
    </cofactor>
</comment>
<dbReference type="GO" id="GO:0009089">
    <property type="term" value="P:lysine biosynthetic process via diaminopimelate"/>
    <property type="evidence" value="ECO:0007669"/>
    <property type="project" value="UniProtKB-UniPathway"/>
</dbReference>
<dbReference type="PROSITE" id="PS00758">
    <property type="entry name" value="ARGE_DAPE_CPG2_1"/>
    <property type="match status" value="1"/>
</dbReference>
<evidence type="ECO:0000256" key="5">
    <source>
        <dbReference type="ARBA" id="ARBA00011921"/>
    </source>
</evidence>
<feature type="domain" description="Peptidase M20 dimerisation" evidence="12">
    <location>
        <begin position="173"/>
        <end position="290"/>
    </location>
</feature>
<dbReference type="InterPro" id="IPR001261">
    <property type="entry name" value="ArgE/DapE_CS"/>
</dbReference>
<sequence length="391" mass="43115">MNSKVEEVVDLTSKLIKIPTLNPPGNSLKEGAEFIKDYLSQKGFSASILEFDKGWPVVISQSNPRDKNHVMLNGHYDVVPVGDEKRWKNNPFSGLILENLVYGRGATDMKGGLAVLMKVFSDLADKLEYDLVFTAVPDEETGGFHGSMKLAEMFKPDLVLISEPSGSNSICLGEKGLLQVKLVGVGKSAHGSLPSLGENAIMKLIRSLTSLQKISDYNIGSPKEVVELLRAKADKNTEKDYLSISFNPGVIKGGVKVNVVPDYAEAEVDMRIPPGITVNDAIALVEKLAEGVKVEPFNISEPNYTSPDNTYVKLLENVIIRKLNVNPIKYIMTGATDGRFFRYKGIPTIIYGPGELNLAHSYDEYVTFQELEKTYEVISSFLLDISNYQRS</sequence>
<evidence type="ECO:0000256" key="1">
    <source>
        <dbReference type="ARBA" id="ARBA00001941"/>
    </source>
</evidence>
<comment type="similarity">
    <text evidence="4">Belongs to the peptidase M20A family.</text>
</comment>
<evidence type="ECO:0000256" key="8">
    <source>
        <dbReference type="ARBA" id="ARBA00022801"/>
    </source>
</evidence>
<evidence type="ECO:0000259" key="12">
    <source>
        <dbReference type="Pfam" id="PF07687"/>
    </source>
</evidence>
<organism evidence="13 14">
    <name type="scientific">Stygiolobus azoricus</name>
    <dbReference type="NCBI Taxonomy" id="41675"/>
    <lineage>
        <taxon>Archaea</taxon>
        <taxon>Thermoproteota</taxon>
        <taxon>Thermoprotei</taxon>
        <taxon>Sulfolobales</taxon>
        <taxon>Sulfolobaceae</taxon>
        <taxon>Stygiolobus</taxon>
    </lineage>
</organism>
<dbReference type="InterPro" id="IPR050072">
    <property type="entry name" value="Peptidase_M20A"/>
</dbReference>
<dbReference type="OrthoDB" id="24854at2157"/>
<keyword evidence="8" id="KW-0378">Hydrolase</keyword>
<dbReference type="GO" id="GO:0046872">
    <property type="term" value="F:metal ion binding"/>
    <property type="evidence" value="ECO:0007669"/>
    <property type="project" value="UniProtKB-KW"/>
</dbReference>
<evidence type="ECO:0000256" key="2">
    <source>
        <dbReference type="ARBA" id="ARBA00001947"/>
    </source>
</evidence>
<proteinExistence type="inferred from homology"/>
<dbReference type="Gene3D" id="3.30.70.360">
    <property type="match status" value="1"/>
</dbReference>
<name>A0A650CNV9_9CREN</name>
<evidence type="ECO:0000256" key="3">
    <source>
        <dbReference type="ARBA" id="ARBA00005130"/>
    </source>
</evidence>
<dbReference type="InterPro" id="IPR036264">
    <property type="entry name" value="Bact_exopeptidase_dim_dom"/>
</dbReference>
<dbReference type="GeneID" id="42798526"/>
<dbReference type="KEGG" id="sazo:D1868_05610"/>
<comment type="pathway">
    <text evidence="3">Amino-acid biosynthesis; L-lysine biosynthesis via DAP pathway; LL-2,6-diaminopimelate from (S)-tetrahydrodipicolinate (succinylase route): step 3/3.</text>
</comment>
<reference evidence="13 14" key="1">
    <citation type="submission" date="2019-10" db="EMBL/GenBank/DDBJ databases">
        <title>Genome Sequences from Six Type Strain Members of the Archaeal Family Sulfolobaceae: Acidianus ambivalens, Acidianus infernus, Metallosphaera prunae, Stygiolobus azoricus, Sulfolobus metallicus, and Sulfurisphaera ohwakuensis.</title>
        <authorList>
            <person name="Counts J.A."/>
            <person name="Kelly R.M."/>
        </authorList>
    </citation>
    <scope>NUCLEOTIDE SEQUENCE [LARGE SCALE GENOMIC DNA]</scope>
    <source>
        <strain evidence="13 14">FC6</strain>
    </source>
</reference>
<dbReference type="PANTHER" id="PTHR43808:SF32">
    <property type="entry name" value="ARGE_DAPE-RELATED DEACYLASE"/>
    <property type="match status" value="1"/>
</dbReference>
<evidence type="ECO:0000256" key="10">
    <source>
        <dbReference type="ARBA" id="ARBA00023285"/>
    </source>
</evidence>
<keyword evidence="9" id="KW-0862">Zinc</keyword>
<evidence type="ECO:0000313" key="14">
    <source>
        <dbReference type="Proteomes" id="UP000423396"/>
    </source>
</evidence>
<gene>
    <name evidence="13" type="ORF">D1868_05610</name>
</gene>
<dbReference type="GO" id="GO:0009014">
    <property type="term" value="F:succinyl-diaminopimelate desuccinylase activity"/>
    <property type="evidence" value="ECO:0007669"/>
    <property type="project" value="UniProtKB-EC"/>
</dbReference>
<dbReference type="Gene3D" id="3.40.630.10">
    <property type="entry name" value="Zn peptidases"/>
    <property type="match status" value="2"/>
</dbReference>
<dbReference type="InterPro" id="IPR002933">
    <property type="entry name" value="Peptidase_M20"/>
</dbReference>
<keyword evidence="7" id="KW-0479">Metal-binding</keyword>
<evidence type="ECO:0000256" key="7">
    <source>
        <dbReference type="ARBA" id="ARBA00022723"/>
    </source>
</evidence>
<dbReference type="EC" id="3.5.1.18" evidence="5"/>
<dbReference type="InterPro" id="IPR010182">
    <property type="entry name" value="ArgE/DapE"/>
</dbReference>
<comment type="cofactor">
    <cofactor evidence="1">
        <name>Co(2+)</name>
        <dbReference type="ChEBI" id="CHEBI:48828"/>
    </cofactor>
</comment>
<dbReference type="UniPathway" id="UPA00034">
    <property type="reaction ID" value="UER00021"/>
</dbReference>
<evidence type="ECO:0000256" key="9">
    <source>
        <dbReference type="ARBA" id="ARBA00022833"/>
    </source>
</evidence>
<dbReference type="NCBIfam" id="TIGR01910">
    <property type="entry name" value="DapE-ArgE"/>
    <property type="match status" value="1"/>
</dbReference>
<evidence type="ECO:0000256" key="4">
    <source>
        <dbReference type="ARBA" id="ARBA00006247"/>
    </source>
</evidence>
<keyword evidence="14" id="KW-1185">Reference proteome</keyword>
<dbReference type="SUPFAM" id="SSF55031">
    <property type="entry name" value="Bacterial exopeptidase dimerisation domain"/>
    <property type="match status" value="1"/>
</dbReference>
<dbReference type="PANTHER" id="PTHR43808">
    <property type="entry name" value="ACETYLORNITHINE DEACETYLASE"/>
    <property type="match status" value="1"/>
</dbReference>
<dbReference type="PROSITE" id="PS00759">
    <property type="entry name" value="ARGE_DAPE_CPG2_2"/>
    <property type="match status" value="1"/>
</dbReference>
<evidence type="ECO:0000256" key="6">
    <source>
        <dbReference type="ARBA" id="ARBA00016853"/>
    </source>
</evidence>
<protein>
    <recommendedName>
        <fullName evidence="6">Probable succinyl-diaminopimelate desuccinylase</fullName>
        <ecNumber evidence="5">3.5.1.18</ecNumber>
    </recommendedName>
</protein>
<dbReference type="Pfam" id="PF01546">
    <property type="entry name" value="Peptidase_M20"/>
    <property type="match status" value="1"/>
</dbReference>
<keyword evidence="10" id="KW-0170">Cobalt</keyword>
<dbReference type="Proteomes" id="UP000423396">
    <property type="component" value="Chromosome"/>
</dbReference>
<dbReference type="NCBIfam" id="NF006399">
    <property type="entry name" value="PRK08651.1-2"/>
    <property type="match status" value="1"/>
</dbReference>
<evidence type="ECO:0000313" key="13">
    <source>
        <dbReference type="EMBL" id="QGR19514.1"/>
    </source>
</evidence>
<dbReference type="InterPro" id="IPR011650">
    <property type="entry name" value="Peptidase_M20_dimer"/>
</dbReference>
<evidence type="ECO:0000256" key="11">
    <source>
        <dbReference type="ARBA" id="ARBA00051301"/>
    </source>
</evidence>
<dbReference type="Pfam" id="PF07687">
    <property type="entry name" value="M20_dimer"/>
    <property type="match status" value="1"/>
</dbReference>
<accession>A0A650CNV9</accession>
<dbReference type="EMBL" id="CP045483">
    <property type="protein sequence ID" value="QGR19514.1"/>
    <property type="molecule type" value="Genomic_DNA"/>
</dbReference>